<name>A0A9N9TZR6_PHYSR</name>
<feature type="compositionally biased region" description="Acidic residues" evidence="1">
    <location>
        <begin position="579"/>
        <end position="588"/>
    </location>
</feature>
<feature type="compositionally biased region" description="Polar residues" evidence="1">
    <location>
        <begin position="955"/>
        <end position="970"/>
    </location>
</feature>
<dbReference type="Proteomes" id="UP001153712">
    <property type="component" value="Chromosome 7"/>
</dbReference>
<evidence type="ECO:0000256" key="1">
    <source>
        <dbReference type="SAM" id="MobiDB-lite"/>
    </source>
</evidence>
<feature type="compositionally biased region" description="Basic and acidic residues" evidence="1">
    <location>
        <begin position="989"/>
        <end position="1001"/>
    </location>
</feature>
<feature type="region of interest" description="Disordered" evidence="1">
    <location>
        <begin position="833"/>
        <end position="856"/>
    </location>
</feature>
<feature type="compositionally biased region" description="Pro residues" evidence="1">
    <location>
        <begin position="35"/>
        <end position="47"/>
    </location>
</feature>
<reference evidence="2" key="1">
    <citation type="submission" date="2022-01" db="EMBL/GenBank/DDBJ databases">
        <authorList>
            <person name="King R."/>
        </authorList>
    </citation>
    <scope>NUCLEOTIDE SEQUENCE</scope>
</reference>
<feature type="compositionally biased region" description="Pro residues" evidence="1">
    <location>
        <begin position="648"/>
        <end position="659"/>
    </location>
</feature>
<accession>A0A9N9TZR6</accession>
<protein>
    <submittedName>
        <fullName evidence="2">Uncharacterized protein</fullName>
    </submittedName>
</protein>
<feature type="region of interest" description="Disordered" evidence="1">
    <location>
        <begin position="947"/>
        <end position="1017"/>
    </location>
</feature>
<feature type="compositionally biased region" description="Pro residues" evidence="1">
    <location>
        <begin position="669"/>
        <end position="689"/>
    </location>
</feature>
<evidence type="ECO:0000313" key="3">
    <source>
        <dbReference type="Proteomes" id="UP001153712"/>
    </source>
</evidence>
<feature type="compositionally biased region" description="Basic residues" evidence="1">
    <location>
        <begin position="842"/>
        <end position="856"/>
    </location>
</feature>
<gene>
    <name evidence="2" type="ORF">PHYEVI_LOCUS10138</name>
</gene>
<dbReference type="OrthoDB" id="6783413at2759"/>
<dbReference type="AlphaFoldDB" id="A0A9N9TZR6"/>
<evidence type="ECO:0000313" key="2">
    <source>
        <dbReference type="EMBL" id="CAG9863859.1"/>
    </source>
</evidence>
<dbReference type="EMBL" id="OU900100">
    <property type="protein sequence ID" value="CAG9863859.1"/>
    <property type="molecule type" value="Genomic_DNA"/>
</dbReference>
<feature type="region of interest" description="Disordered" evidence="1">
    <location>
        <begin position="1"/>
        <end position="47"/>
    </location>
</feature>
<organism evidence="2 3">
    <name type="scientific">Phyllotreta striolata</name>
    <name type="common">Striped flea beetle</name>
    <name type="synonym">Crioceris striolata</name>
    <dbReference type="NCBI Taxonomy" id="444603"/>
    <lineage>
        <taxon>Eukaryota</taxon>
        <taxon>Metazoa</taxon>
        <taxon>Ecdysozoa</taxon>
        <taxon>Arthropoda</taxon>
        <taxon>Hexapoda</taxon>
        <taxon>Insecta</taxon>
        <taxon>Pterygota</taxon>
        <taxon>Neoptera</taxon>
        <taxon>Endopterygota</taxon>
        <taxon>Coleoptera</taxon>
        <taxon>Polyphaga</taxon>
        <taxon>Cucujiformia</taxon>
        <taxon>Chrysomeloidea</taxon>
        <taxon>Chrysomelidae</taxon>
        <taxon>Galerucinae</taxon>
        <taxon>Alticini</taxon>
        <taxon>Phyllotreta</taxon>
    </lineage>
</organism>
<feature type="compositionally biased region" description="Basic residues" evidence="1">
    <location>
        <begin position="1002"/>
        <end position="1017"/>
    </location>
</feature>
<proteinExistence type="predicted"/>
<sequence>MNLIMGRRQTKRQEPQCGPLHHQQQQQQQSQNKHTPPPPPPPPPPPCADDSWELQYCKWWGWNWVKKDRSEMNKYAAPSPCEGPTRDNLPPVRCPAMPIKRVDKNNNRFKDFCNCLFSPNRKTAESLQRLYSTPSNSLIYESLCCGNQERGLDSYTCMELRNRSNKNTPNKRSKDKICKCPQEQEKKEKRKKHCTCKDSISSLSNGCNCKEKEPPKKGCNCKESKVNAMRACNFKDSNSELPPQMCCNCKDSNNNLIKKCCECNETNCPKKCCCGCMEPSNVARKCCGCPPNPSNAVNCCGCPKKSEEEDTITYDCPCQTKPETKCSPCQTVKTNMCECLKIPEKCTCCCHCNCFETKPIKQPKCRRYEADEEDEEFTCAICKARENKSLYSFEEEPKRVEKKENPDLRESISQQSARKIGMFSYYIPRYNQILTKNQEIMVKQDIQSSWNHPKLLLPPEEKRKFHEEHTSFAFTRENCQHCKWTQTIDHSRPACTPDCPCTWCKPSPIQCINCPWTKVDFPFKHSSAQTINPTNYHPPVPFDNKPFAPNRFAPNRFAPNLPCPYCSFNSSMCTRADKEEAEEPDALEEQLPYDLPPIEKTTPEQSKKVSIGSKAPRNPSREAVQRRSTGSNPREIEPDFTRQSVDQPAPPPEPSPQIPPDFSTRSIAPAPPPSVLPLSVPPPSAPPLSVPQLQKRTLPTSDSIIDFARIRHRPFTKSRVLPRPQAPVNKYHRIKNSPSDILSKYYDISLNDSDLRTDYTEYTDYVNDIESKIVKKLKSRLLLDVFSSVLESVKKEIVSVDEESLSSDSTETDRNQRKRTTMKAINKLLRETNDRKVTTGPKQKKRRGSPVKIHPEKKFKHIDANNTDSSEEESAVDNLYEKIDKITKESRSNVAKLQEAVNSLSRSKEVAHHGRKNRQLVNKLYEIVQFDEDAVQHIDLSKQAERERAKRSGNLFENNGLSENWSGTSFDNDKPDYIHAKPTTSSYPYDKDSTRRYEKNSKLKSKSKIPVKKRRPN</sequence>
<keyword evidence="3" id="KW-1185">Reference proteome</keyword>
<feature type="region of interest" description="Disordered" evidence="1">
    <location>
        <begin position="577"/>
        <end position="696"/>
    </location>
</feature>